<dbReference type="PROSITE" id="PS01224">
    <property type="entry name" value="ARGC"/>
    <property type="match status" value="1"/>
</dbReference>
<keyword evidence="5" id="KW-0457">Lysine biosynthesis</keyword>
<sequence>MSDVRVAIVGGSGYTGGELVRLLLFHPHVQITQITSERFAGKLVAKAHPNLRGVTKLKFTSVAQLDACDVLFLCLPHGEAAKNWDRYAGLAPRVIDLSADFRLRDEAAYRFYYHNNHPRPDLLADFVYGIPELHREALRDARRVACAGCNATATILGLFPLYRAGVVLPQNTVVEVKVGSSEAGNRANEGSHHPERAGCLRSFSPTGHRHVAEINRELSVADKASVHFSATAIDMVRGAMATSHVFLNQSLTEKDIWKIYRDAYGNEPFVRIVKERDGLYRFPEPKLLAGTNYCDVGFEKDPSSDRVVVISAIDNLMKGSAGQAVQALNIMMGFEETTALAFPGLHPV</sequence>
<keyword evidence="1" id="KW-0963">Cytoplasm</keyword>
<dbReference type="AlphaFoldDB" id="A0A8J7QCK1"/>
<dbReference type="PANTHER" id="PTHR32338:SF11">
    <property type="entry name" value="[LYSW]-L-2-AMINOADIPATE_[LYSW]-L-GLUTAMATE PHOSPHATE REDUCTASE-RELATED"/>
    <property type="match status" value="1"/>
</dbReference>
<dbReference type="InterPro" id="IPR036291">
    <property type="entry name" value="NAD(P)-bd_dom_sf"/>
</dbReference>
<proteinExistence type="inferred from homology"/>
<reference evidence="9" key="1">
    <citation type="submission" date="2021-03" db="EMBL/GenBank/DDBJ databases">
        <authorList>
            <person name="Wang G."/>
        </authorList>
    </citation>
    <scope>NUCLEOTIDE SEQUENCE</scope>
    <source>
        <strain evidence="9">KCTC 12899</strain>
    </source>
</reference>
<comment type="pathway">
    <text evidence="6">Amino-acid biosynthesis.</text>
</comment>
<evidence type="ECO:0000256" key="3">
    <source>
        <dbReference type="ARBA" id="ARBA00022857"/>
    </source>
</evidence>
<dbReference type="GO" id="GO:0070401">
    <property type="term" value="F:NADP+ binding"/>
    <property type="evidence" value="ECO:0007669"/>
    <property type="project" value="InterPro"/>
</dbReference>
<keyword evidence="10" id="KW-1185">Reference proteome</keyword>
<evidence type="ECO:0000256" key="5">
    <source>
        <dbReference type="ARBA" id="ARBA00023154"/>
    </source>
</evidence>
<dbReference type="Proteomes" id="UP000664417">
    <property type="component" value="Unassembled WGS sequence"/>
</dbReference>
<protein>
    <submittedName>
        <fullName evidence="9">N-acetyl-gamma-glutamyl-phosphate reductase</fullName>
        <ecNumber evidence="9">1.2.1.38</ecNumber>
    </submittedName>
</protein>
<evidence type="ECO:0000256" key="6">
    <source>
        <dbReference type="ARBA" id="ARBA00029440"/>
    </source>
</evidence>
<name>A0A8J7QCK1_9BACT</name>
<dbReference type="InterPro" id="IPR050085">
    <property type="entry name" value="AGPR"/>
</dbReference>
<dbReference type="InterPro" id="IPR058924">
    <property type="entry name" value="AGPR_dimerisation_dom"/>
</dbReference>
<evidence type="ECO:0000256" key="4">
    <source>
        <dbReference type="ARBA" id="ARBA00023002"/>
    </source>
</evidence>
<dbReference type="EC" id="1.2.1.38" evidence="9"/>
<dbReference type="PANTHER" id="PTHR32338">
    <property type="entry name" value="N-ACETYL-GAMMA-GLUTAMYL-PHOSPHATE REDUCTASE, CHLOROPLASTIC-RELATED-RELATED"/>
    <property type="match status" value="1"/>
</dbReference>
<evidence type="ECO:0000313" key="9">
    <source>
        <dbReference type="EMBL" id="MBO1321639.1"/>
    </source>
</evidence>
<evidence type="ECO:0000256" key="1">
    <source>
        <dbReference type="ARBA" id="ARBA00022490"/>
    </source>
</evidence>
<dbReference type="Pfam" id="PF22698">
    <property type="entry name" value="Semialdhyde_dhC_1"/>
    <property type="match status" value="1"/>
</dbReference>
<dbReference type="EMBL" id="JAFREP010000026">
    <property type="protein sequence ID" value="MBO1321639.1"/>
    <property type="molecule type" value="Genomic_DNA"/>
</dbReference>
<dbReference type="GO" id="GO:0009085">
    <property type="term" value="P:lysine biosynthetic process"/>
    <property type="evidence" value="ECO:0007669"/>
    <property type="project" value="UniProtKB-KW"/>
</dbReference>
<dbReference type="GO" id="GO:0003942">
    <property type="term" value="F:N-acetyl-gamma-glutamyl-phosphate reductase activity"/>
    <property type="evidence" value="ECO:0007669"/>
    <property type="project" value="UniProtKB-EC"/>
</dbReference>
<dbReference type="InterPro" id="IPR000534">
    <property type="entry name" value="Semialdehyde_DH_NAD-bd"/>
</dbReference>
<keyword evidence="4 9" id="KW-0560">Oxidoreductase</keyword>
<feature type="domain" description="Semialdehyde dehydrogenase NAD-binding" evidence="8">
    <location>
        <begin position="5"/>
        <end position="141"/>
    </location>
</feature>
<dbReference type="HAMAP" id="MF_02083">
    <property type="entry name" value="LysY"/>
    <property type="match status" value="1"/>
</dbReference>
<dbReference type="InterPro" id="IPR037535">
    <property type="entry name" value="LysY"/>
</dbReference>
<dbReference type="Gene3D" id="3.30.360.10">
    <property type="entry name" value="Dihydrodipicolinate Reductase, domain 2"/>
    <property type="match status" value="1"/>
</dbReference>
<dbReference type="SUPFAM" id="SSF55347">
    <property type="entry name" value="Glyceraldehyde-3-phosphate dehydrogenase-like, C-terminal domain"/>
    <property type="match status" value="1"/>
</dbReference>
<evidence type="ECO:0000313" key="10">
    <source>
        <dbReference type="Proteomes" id="UP000664417"/>
    </source>
</evidence>
<keyword evidence="2" id="KW-0028">Amino-acid biosynthesis</keyword>
<dbReference type="GO" id="GO:0006526">
    <property type="term" value="P:L-arginine biosynthetic process"/>
    <property type="evidence" value="ECO:0007669"/>
    <property type="project" value="InterPro"/>
</dbReference>
<dbReference type="RefSeq" id="WP_207861612.1">
    <property type="nucleotide sequence ID" value="NZ_JAFREP010000026.1"/>
</dbReference>
<dbReference type="SMART" id="SM00859">
    <property type="entry name" value="Semialdhyde_dh"/>
    <property type="match status" value="1"/>
</dbReference>
<dbReference type="CDD" id="cd23939">
    <property type="entry name" value="AGPR_1_C_LysY"/>
    <property type="match status" value="1"/>
</dbReference>
<dbReference type="Gene3D" id="3.40.50.720">
    <property type="entry name" value="NAD(P)-binding Rossmann-like Domain"/>
    <property type="match status" value="1"/>
</dbReference>
<dbReference type="SUPFAM" id="SSF51735">
    <property type="entry name" value="NAD(P)-binding Rossmann-fold domains"/>
    <property type="match status" value="1"/>
</dbReference>
<evidence type="ECO:0000256" key="2">
    <source>
        <dbReference type="ARBA" id="ARBA00022605"/>
    </source>
</evidence>
<keyword evidence="3" id="KW-0521">NADP</keyword>
<dbReference type="NCBIfam" id="TIGR01850">
    <property type="entry name" value="argC"/>
    <property type="match status" value="1"/>
</dbReference>
<evidence type="ECO:0000259" key="8">
    <source>
        <dbReference type="SMART" id="SM00859"/>
    </source>
</evidence>
<dbReference type="GO" id="GO:0051287">
    <property type="term" value="F:NAD binding"/>
    <property type="evidence" value="ECO:0007669"/>
    <property type="project" value="InterPro"/>
</dbReference>
<feature type="active site" evidence="7">
    <location>
        <position position="149"/>
    </location>
</feature>
<dbReference type="InterPro" id="IPR000706">
    <property type="entry name" value="AGPR_type-1"/>
</dbReference>
<organism evidence="9 10">
    <name type="scientific">Acanthopleuribacter pedis</name>
    <dbReference type="NCBI Taxonomy" id="442870"/>
    <lineage>
        <taxon>Bacteria</taxon>
        <taxon>Pseudomonadati</taxon>
        <taxon>Acidobacteriota</taxon>
        <taxon>Holophagae</taxon>
        <taxon>Acanthopleuribacterales</taxon>
        <taxon>Acanthopleuribacteraceae</taxon>
        <taxon>Acanthopleuribacter</taxon>
    </lineage>
</organism>
<gene>
    <name evidence="9" type="ORF">J3U88_24385</name>
</gene>
<evidence type="ECO:0000256" key="7">
    <source>
        <dbReference type="PROSITE-ProRule" id="PRU10010"/>
    </source>
</evidence>
<dbReference type="Pfam" id="PF01118">
    <property type="entry name" value="Semialdhyde_dh"/>
    <property type="match status" value="1"/>
</dbReference>
<dbReference type="CDD" id="cd24151">
    <property type="entry name" value="AGPR_1_N_LysY"/>
    <property type="match status" value="1"/>
</dbReference>
<dbReference type="InterPro" id="IPR023013">
    <property type="entry name" value="AGPR_AS"/>
</dbReference>
<accession>A0A8J7QCK1</accession>
<dbReference type="HAMAP" id="MF_00150">
    <property type="entry name" value="ArgC_type1"/>
    <property type="match status" value="1"/>
</dbReference>
<comment type="caution">
    <text evidence="9">The sequence shown here is derived from an EMBL/GenBank/DDBJ whole genome shotgun (WGS) entry which is preliminary data.</text>
</comment>